<evidence type="ECO:0000313" key="4">
    <source>
        <dbReference type="EMBL" id="MDR7134641.1"/>
    </source>
</evidence>
<keyword evidence="2" id="KW-0732">Signal</keyword>
<evidence type="ECO:0000313" key="5">
    <source>
        <dbReference type="Proteomes" id="UP001251524"/>
    </source>
</evidence>
<dbReference type="Pfam" id="PF04972">
    <property type="entry name" value="BON"/>
    <property type="match status" value="1"/>
</dbReference>
<dbReference type="PROSITE" id="PS50914">
    <property type="entry name" value="BON"/>
    <property type="match status" value="1"/>
</dbReference>
<dbReference type="InterPro" id="IPR007055">
    <property type="entry name" value="BON_dom"/>
</dbReference>
<accession>A0ABU1WAU8</accession>
<proteinExistence type="predicted"/>
<feature type="domain" description="BON" evidence="3">
    <location>
        <begin position="72"/>
        <end position="141"/>
    </location>
</feature>
<feature type="signal peptide" evidence="2">
    <location>
        <begin position="1"/>
        <end position="28"/>
    </location>
</feature>
<organism evidence="4 5">
    <name type="scientific">Lysobacter niastensis</name>
    <dbReference type="NCBI Taxonomy" id="380629"/>
    <lineage>
        <taxon>Bacteria</taxon>
        <taxon>Pseudomonadati</taxon>
        <taxon>Pseudomonadota</taxon>
        <taxon>Gammaproteobacteria</taxon>
        <taxon>Lysobacterales</taxon>
        <taxon>Lysobacteraceae</taxon>
        <taxon>Lysobacter</taxon>
    </lineage>
</organism>
<reference evidence="4 5" key="1">
    <citation type="submission" date="2023-07" db="EMBL/GenBank/DDBJ databases">
        <title>Sorghum-associated microbial communities from plants grown in Nebraska, USA.</title>
        <authorList>
            <person name="Schachtman D."/>
        </authorList>
    </citation>
    <scope>NUCLEOTIDE SEQUENCE [LARGE SCALE GENOMIC DNA]</scope>
    <source>
        <strain evidence="4 5">BE198</strain>
    </source>
</reference>
<sequence length="144" mass="14823">MRFEKRFVNITAAMAIVLGAGMGSMAWAQDPAAERAQDAATATAQDDPAAAMAPQDQQATTPAQGASDQPMGDAWITTKVKSDLLATPDVSGLAIDVDTKNGVVMLKGSVDSKAQADKAVAVAKKIDGVKKVDSSGLKVKKSGY</sequence>
<dbReference type="Gene3D" id="3.30.1340.30">
    <property type="match status" value="1"/>
</dbReference>
<dbReference type="Proteomes" id="UP001251524">
    <property type="component" value="Unassembled WGS sequence"/>
</dbReference>
<keyword evidence="5" id="KW-1185">Reference proteome</keyword>
<protein>
    <submittedName>
        <fullName evidence="4">Hyperosmotically inducible protein</fullName>
    </submittedName>
</protein>
<dbReference type="RefSeq" id="WP_310061366.1">
    <property type="nucleotide sequence ID" value="NZ_JAVDVY010000002.1"/>
</dbReference>
<gene>
    <name evidence="4" type="ORF">J2X06_001850</name>
</gene>
<dbReference type="SMART" id="SM00749">
    <property type="entry name" value="BON"/>
    <property type="match status" value="1"/>
</dbReference>
<feature type="chain" id="PRO_5046943525" evidence="2">
    <location>
        <begin position="29"/>
        <end position="144"/>
    </location>
</feature>
<dbReference type="PANTHER" id="PTHR34606">
    <property type="entry name" value="BON DOMAIN-CONTAINING PROTEIN"/>
    <property type="match status" value="1"/>
</dbReference>
<dbReference type="InterPro" id="IPR051686">
    <property type="entry name" value="Lipoprotein_DolP"/>
</dbReference>
<dbReference type="InterPro" id="IPR014004">
    <property type="entry name" value="Transpt-assoc_nodulatn_dom_bac"/>
</dbReference>
<name>A0ABU1WAU8_9GAMM</name>
<evidence type="ECO:0000256" key="2">
    <source>
        <dbReference type="SAM" id="SignalP"/>
    </source>
</evidence>
<dbReference type="PANTHER" id="PTHR34606:SF15">
    <property type="entry name" value="BON DOMAIN-CONTAINING PROTEIN"/>
    <property type="match status" value="1"/>
</dbReference>
<evidence type="ECO:0000259" key="3">
    <source>
        <dbReference type="PROSITE" id="PS50914"/>
    </source>
</evidence>
<comment type="caution">
    <text evidence="4">The sequence shown here is derived from an EMBL/GenBank/DDBJ whole genome shotgun (WGS) entry which is preliminary data.</text>
</comment>
<feature type="region of interest" description="Disordered" evidence="1">
    <location>
        <begin position="33"/>
        <end position="73"/>
    </location>
</feature>
<evidence type="ECO:0000256" key="1">
    <source>
        <dbReference type="SAM" id="MobiDB-lite"/>
    </source>
</evidence>
<dbReference type="EMBL" id="JAVDVY010000002">
    <property type="protein sequence ID" value="MDR7134641.1"/>
    <property type="molecule type" value="Genomic_DNA"/>
</dbReference>
<feature type="compositionally biased region" description="Low complexity" evidence="1">
    <location>
        <begin position="38"/>
        <end position="66"/>
    </location>
</feature>